<dbReference type="InterPro" id="IPR028974">
    <property type="entry name" value="TSP_type-3_rpt"/>
</dbReference>
<keyword evidence="4" id="KW-1185">Reference proteome</keyword>
<dbReference type="Gene3D" id="4.10.1080.10">
    <property type="entry name" value="TSP type-3 repeat"/>
    <property type="match status" value="1"/>
</dbReference>
<dbReference type="KEGG" id="lacs:H4075_18920"/>
<feature type="region of interest" description="Disordered" evidence="2">
    <location>
        <begin position="61"/>
        <end position="110"/>
    </location>
</feature>
<dbReference type="GO" id="GO:0005509">
    <property type="term" value="F:calcium ion binding"/>
    <property type="evidence" value="ECO:0007669"/>
    <property type="project" value="InterPro"/>
</dbReference>
<feature type="compositionally biased region" description="Basic and acidic residues" evidence="2">
    <location>
        <begin position="66"/>
        <end position="75"/>
    </location>
</feature>
<gene>
    <name evidence="3" type="ORF">H4075_18920</name>
</gene>
<dbReference type="PROSITE" id="PS51257">
    <property type="entry name" value="PROKAR_LIPOPROTEIN"/>
    <property type="match status" value="1"/>
</dbReference>
<dbReference type="GO" id="GO:0008237">
    <property type="term" value="F:metallopeptidase activity"/>
    <property type="evidence" value="ECO:0007669"/>
    <property type="project" value="InterPro"/>
</dbReference>
<reference evidence="4" key="1">
    <citation type="submission" date="2020-08" db="EMBL/GenBank/DDBJ databases">
        <title>Lacibacter sp. S13-6-6 genome sequencing.</title>
        <authorList>
            <person name="Jin L."/>
        </authorList>
    </citation>
    <scope>NUCLEOTIDE SEQUENCE [LARGE SCALE GENOMIC DNA]</scope>
    <source>
        <strain evidence="4">S13-6-6</strain>
    </source>
</reference>
<dbReference type="Gene3D" id="3.40.390.10">
    <property type="entry name" value="Collagenase (Catalytic Domain)"/>
    <property type="match status" value="1"/>
</dbReference>
<accession>A0A7G5XF66</accession>
<dbReference type="GO" id="GO:0007155">
    <property type="term" value="P:cell adhesion"/>
    <property type="evidence" value="ECO:0007669"/>
    <property type="project" value="InterPro"/>
</dbReference>
<dbReference type="InterPro" id="IPR003367">
    <property type="entry name" value="Thrombospondin_3-like_rpt"/>
</dbReference>
<keyword evidence="1" id="KW-0732">Signal</keyword>
<evidence type="ECO:0000313" key="4">
    <source>
        <dbReference type="Proteomes" id="UP000515344"/>
    </source>
</evidence>
<dbReference type="InterPro" id="IPR024079">
    <property type="entry name" value="MetalloPept_cat_dom_sf"/>
</dbReference>
<dbReference type="SUPFAM" id="SSF55486">
    <property type="entry name" value="Metalloproteases ('zincins'), catalytic domain"/>
    <property type="match status" value="1"/>
</dbReference>
<dbReference type="Pfam" id="PF13583">
    <property type="entry name" value="Reprolysin_4"/>
    <property type="match status" value="1"/>
</dbReference>
<evidence type="ECO:0000313" key="3">
    <source>
        <dbReference type="EMBL" id="QNA44119.1"/>
    </source>
</evidence>
<sequence length="310" mass="33933">MKRVLFYSLLLFSAAACQKEDSVQTETTELLNQQSASKKIETCDFLKGNYNNVRRGDLSETNVTAKGRDRDRDGIADASDNCPSTYNPDQLDADNDGTGDACDNNSITTNPTTPVSTSSWVIFLDFDGQTVTTPYWNGGRTIECTPSGFSSTEIANILTEVKNDYSVFPTIVVTTDSTVYFAASAAKRQRVIITENNSWYGGAGGVAYLNTISWGMDIPAFVFSKALGYNQKYNWEAASHEAGHTLGLNHQTKYDDNCNFVADYNPGGNGEAPIMGVSYYQPVGKWWVGTAYSGCNTMQDDAKLIANKVR</sequence>
<evidence type="ECO:0000256" key="1">
    <source>
        <dbReference type="ARBA" id="ARBA00022729"/>
    </source>
</evidence>
<dbReference type="SUPFAM" id="SSF103647">
    <property type="entry name" value="TSP type-3 repeat"/>
    <property type="match status" value="1"/>
</dbReference>
<proteinExistence type="predicted"/>
<dbReference type="Proteomes" id="UP000515344">
    <property type="component" value="Chromosome"/>
</dbReference>
<organism evidence="3 4">
    <name type="scientific">Lacibacter sediminis</name>
    <dbReference type="NCBI Taxonomy" id="2760713"/>
    <lineage>
        <taxon>Bacteria</taxon>
        <taxon>Pseudomonadati</taxon>
        <taxon>Bacteroidota</taxon>
        <taxon>Chitinophagia</taxon>
        <taxon>Chitinophagales</taxon>
        <taxon>Chitinophagaceae</taxon>
        <taxon>Lacibacter</taxon>
    </lineage>
</organism>
<protein>
    <submittedName>
        <fullName evidence="3">Thrombospondin type 3 repeat-containing protein</fullName>
    </submittedName>
</protein>
<dbReference type="Pfam" id="PF02412">
    <property type="entry name" value="TSP_3"/>
    <property type="match status" value="1"/>
</dbReference>
<evidence type="ECO:0000256" key="2">
    <source>
        <dbReference type="SAM" id="MobiDB-lite"/>
    </source>
</evidence>
<name>A0A7G5XF66_9BACT</name>
<dbReference type="AlphaFoldDB" id="A0A7G5XF66"/>
<dbReference type="EMBL" id="CP060007">
    <property type="protein sequence ID" value="QNA44119.1"/>
    <property type="molecule type" value="Genomic_DNA"/>
</dbReference>